<evidence type="ECO:0000259" key="1">
    <source>
        <dbReference type="Pfam" id="PF22289"/>
    </source>
</evidence>
<evidence type="ECO:0000313" key="3">
    <source>
        <dbReference type="Proteomes" id="UP000440978"/>
    </source>
</evidence>
<dbReference type="Proteomes" id="UP000440978">
    <property type="component" value="Unassembled WGS sequence"/>
</dbReference>
<dbReference type="AlphaFoldDB" id="A0A6N8CRL4"/>
<reference evidence="2 3" key="1">
    <citation type="submission" date="2019-11" db="EMBL/GenBank/DDBJ databases">
        <title>Terrilactibacillus tamarindus sp. nov. BCM23-1 isolated from bark of Tamarindus indica.</title>
        <authorList>
            <person name="Kingkaew E."/>
            <person name="Tanasupawat S."/>
        </authorList>
    </citation>
    <scope>NUCLEOTIDE SEQUENCE [LARGE SCALE GENOMIC DNA]</scope>
    <source>
        <strain evidence="2 3">BCM23-1</strain>
    </source>
</reference>
<accession>A0A6N8CRL4</accession>
<dbReference type="EMBL" id="WNHB01000021">
    <property type="protein sequence ID" value="MTT32814.1"/>
    <property type="molecule type" value="Genomic_DNA"/>
</dbReference>
<organism evidence="2 3">
    <name type="scientific">Terrilactibacillus tamarindi</name>
    <dbReference type="NCBI Taxonomy" id="2599694"/>
    <lineage>
        <taxon>Bacteria</taxon>
        <taxon>Bacillati</taxon>
        <taxon>Bacillota</taxon>
        <taxon>Bacilli</taxon>
        <taxon>Bacillales</taxon>
        <taxon>Bacillaceae</taxon>
        <taxon>Terrilactibacillus</taxon>
    </lineage>
</organism>
<dbReference type="Pfam" id="PF22289">
    <property type="entry name" value="DmmA-like_C"/>
    <property type="match status" value="1"/>
</dbReference>
<dbReference type="InterPro" id="IPR048037">
    <property type="entry name" value="DmmA-like_C"/>
</dbReference>
<dbReference type="OrthoDB" id="2867625at2"/>
<keyword evidence="3" id="KW-1185">Reference proteome</keyword>
<feature type="domain" description="Dimethylamine monooxygenase subunit DmmA-like C-terminal" evidence="1">
    <location>
        <begin position="111"/>
        <end position="153"/>
    </location>
</feature>
<dbReference type="NCBIfam" id="NF041259">
    <property type="entry name" value="mono_DmmA_fam"/>
    <property type="match status" value="1"/>
</dbReference>
<gene>
    <name evidence="2" type="ORF">GMB86_12430</name>
</gene>
<protein>
    <recommendedName>
        <fullName evidence="1">Dimethylamine monooxygenase subunit DmmA-like C-terminal domain-containing protein</fullName>
    </recommendedName>
</protein>
<name>A0A6N8CRL4_9BACI</name>
<sequence length="158" mass="18232">MLDMDHATNKNFTFVTGRRKYLLFTDITGYGEITPILSSLDEQNLLYMVYYFNEFSSNHDLKTYLSQQKMGTYIYASGNWNSIISFVKTAEKAGFTEEELQIKGIGERILRVFCSRCYAINVCKTSKEMVCQSCGQSLSVSNHYSRRYDAYLGYTILN</sequence>
<proteinExistence type="predicted"/>
<comment type="caution">
    <text evidence="2">The sequence shown here is derived from an EMBL/GenBank/DDBJ whole genome shotgun (WGS) entry which is preliminary data.</text>
</comment>
<evidence type="ECO:0000313" key="2">
    <source>
        <dbReference type="EMBL" id="MTT32814.1"/>
    </source>
</evidence>